<protein>
    <recommendedName>
        <fullName evidence="2">PDZ domain-containing protein</fullName>
    </recommendedName>
</protein>
<feature type="region of interest" description="Disordered" evidence="1">
    <location>
        <begin position="1"/>
        <end position="57"/>
    </location>
</feature>
<feature type="compositionally biased region" description="Basic and acidic residues" evidence="1">
    <location>
        <begin position="42"/>
        <end position="57"/>
    </location>
</feature>
<evidence type="ECO:0000313" key="3">
    <source>
        <dbReference type="EMBL" id="CAK0910647.1"/>
    </source>
</evidence>
<dbReference type="PROSITE" id="PS50106">
    <property type="entry name" value="PDZ"/>
    <property type="match status" value="1"/>
</dbReference>
<evidence type="ECO:0000259" key="2">
    <source>
        <dbReference type="PROSITE" id="PS50106"/>
    </source>
</evidence>
<proteinExistence type="predicted"/>
<feature type="compositionally biased region" description="Basic and acidic residues" evidence="1">
    <location>
        <begin position="12"/>
        <end position="29"/>
    </location>
</feature>
<dbReference type="EMBL" id="CAUYUJ010022437">
    <property type="protein sequence ID" value="CAK0910647.1"/>
    <property type="molecule type" value="Genomic_DNA"/>
</dbReference>
<feature type="domain" description="PDZ" evidence="2">
    <location>
        <begin position="61"/>
        <end position="121"/>
    </location>
</feature>
<sequence length="140" mass="15517">MGDASSKCCGNFKEEGEIGDAPRPEDPYKDPAPGKVLPPKRSAGDRKDDSGRANGKAKEFVIAIDRSEGDRLGMDVDHSDELGLTISHIEPGLLLAKWNSDHPDKAVKRGDCIVEVRGLQLFRFCRFGRLVQQPMRHSFR</sequence>
<keyword evidence="4" id="KW-1185">Reference proteome</keyword>
<reference evidence="3" key="1">
    <citation type="submission" date="2023-10" db="EMBL/GenBank/DDBJ databases">
        <authorList>
            <person name="Chen Y."/>
            <person name="Shah S."/>
            <person name="Dougan E. K."/>
            <person name="Thang M."/>
            <person name="Chan C."/>
        </authorList>
    </citation>
    <scope>NUCLEOTIDE SEQUENCE [LARGE SCALE GENOMIC DNA]</scope>
</reference>
<evidence type="ECO:0000256" key="1">
    <source>
        <dbReference type="SAM" id="MobiDB-lite"/>
    </source>
</evidence>
<evidence type="ECO:0000313" key="4">
    <source>
        <dbReference type="Proteomes" id="UP001189429"/>
    </source>
</evidence>
<gene>
    <name evidence="3" type="ORF">PCOR1329_LOCUS84770</name>
</gene>
<accession>A0ABN9YCY1</accession>
<dbReference type="InterPro" id="IPR001478">
    <property type="entry name" value="PDZ"/>
</dbReference>
<dbReference type="Proteomes" id="UP001189429">
    <property type="component" value="Unassembled WGS sequence"/>
</dbReference>
<name>A0ABN9YCY1_9DINO</name>
<comment type="caution">
    <text evidence="3">The sequence shown here is derived from an EMBL/GenBank/DDBJ whole genome shotgun (WGS) entry which is preliminary data.</text>
</comment>
<organism evidence="3 4">
    <name type="scientific">Prorocentrum cordatum</name>
    <dbReference type="NCBI Taxonomy" id="2364126"/>
    <lineage>
        <taxon>Eukaryota</taxon>
        <taxon>Sar</taxon>
        <taxon>Alveolata</taxon>
        <taxon>Dinophyceae</taxon>
        <taxon>Prorocentrales</taxon>
        <taxon>Prorocentraceae</taxon>
        <taxon>Prorocentrum</taxon>
    </lineage>
</organism>